<name>A0A200R1D5_MACCD</name>
<dbReference type="Pfam" id="PF02096">
    <property type="entry name" value="60KD_IMP"/>
    <property type="match status" value="1"/>
</dbReference>
<evidence type="ECO:0000256" key="5">
    <source>
        <dbReference type="ARBA" id="ARBA00023136"/>
    </source>
</evidence>
<feature type="domain" description="Membrane insertase YidC/Oxa/ALB C-terminal" evidence="8">
    <location>
        <begin position="156"/>
        <end position="381"/>
    </location>
</feature>
<evidence type="ECO:0000256" key="2">
    <source>
        <dbReference type="ARBA" id="ARBA00010583"/>
    </source>
</evidence>
<dbReference type="GO" id="GO:0032979">
    <property type="term" value="P:protein insertion into mitochondrial inner membrane from matrix"/>
    <property type="evidence" value="ECO:0007669"/>
    <property type="project" value="TreeGrafter"/>
</dbReference>
<dbReference type="GO" id="GO:0032977">
    <property type="term" value="F:membrane insertase activity"/>
    <property type="evidence" value="ECO:0007669"/>
    <property type="project" value="InterPro"/>
</dbReference>
<sequence length="415" mass="45736">MAYRRSISTRVILLSQRLHPSFGYILHNDDRKCQNPPADSSRPTSNNFLPPNSNLRSVFSGSGALFRGGRSSFFSCLPGLGSSFRSFSSCAIGGGSDKLQYMGDVAEVLSQKSFETAGYLSPVVSEVAIAAADSFYPVAVFQHLVGGFPPSFGFNWWASIALTTLMIRVATIPLSINQMKVSSKLALMKPQLDVIREQMQDMDKDPKAFAEGQKRMKALLKECGITPFTPFKGLLIQGPIVISFIVAIMNMVEKVPSLKEGGAFWFTDLTTPDALYIFPVVTALTFLINVEIGGVSFREPSYSISYYEAGKVQTIHPDKLMKQDNGKKGKAIKLCIMQGEPAAGTMKNISRGIAVLTLPFMMILPKAVLCYWLTSNIFSLMFELGESLHFFWDGFSFSFAFEEGSHLAWNSCTKQ</sequence>
<keyword evidence="10" id="KW-1185">Reference proteome</keyword>
<feature type="transmembrane region" description="Helical" evidence="7">
    <location>
        <begin position="353"/>
        <end position="374"/>
    </location>
</feature>
<evidence type="ECO:0000256" key="1">
    <source>
        <dbReference type="ARBA" id="ARBA00004141"/>
    </source>
</evidence>
<evidence type="ECO:0000256" key="7">
    <source>
        <dbReference type="SAM" id="Phobius"/>
    </source>
</evidence>
<protein>
    <submittedName>
        <fullName evidence="9">Membrane insertase OXA1/ALB3/YidC</fullName>
    </submittedName>
</protein>
<dbReference type="Proteomes" id="UP000195402">
    <property type="component" value="Unassembled WGS sequence"/>
</dbReference>
<evidence type="ECO:0000313" key="9">
    <source>
        <dbReference type="EMBL" id="OVA16532.1"/>
    </source>
</evidence>
<dbReference type="FunCoup" id="A0A200R1D5">
    <property type="interactions" value="3055"/>
</dbReference>
<dbReference type="STRING" id="56857.A0A200R1D5"/>
<dbReference type="PANTHER" id="PTHR12428">
    <property type="entry name" value="OXA1"/>
    <property type="match status" value="1"/>
</dbReference>
<dbReference type="InterPro" id="IPR001708">
    <property type="entry name" value="YidC/ALB3/OXA1/COX18"/>
</dbReference>
<keyword evidence="3 6" id="KW-0812">Transmembrane</keyword>
<accession>A0A200R1D5</accession>
<comment type="caution">
    <text evidence="9">The sequence shown here is derived from an EMBL/GenBank/DDBJ whole genome shotgun (WGS) entry which is preliminary data.</text>
</comment>
<organism evidence="9 10">
    <name type="scientific">Macleaya cordata</name>
    <name type="common">Five-seeded plume-poppy</name>
    <name type="synonym">Bocconia cordata</name>
    <dbReference type="NCBI Taxonomy" id="56857"/>
    <lineage>
        <taxon>Eukaryota</taxon>
        <taxon>Viridiplantae</taxon>
        <taxon>Streptophyta</taxon>
        <taxon>Embryophyta</taxon>
        <taxon>Tracheophyta</taxon>
        <taxon>Spermatophyta</taxon>
        <taxon>Magnoliopsida</taxon>
        <taxon>Ranunculales</taxon>
        <taxon>Papaveraceae</taxon>
        <taxon>Papaveroideae</taxon>
        <taxon>Macleaya</taxon>
    </lineage>
</organism>
<evidence type="ECO:0000256" key="6">
    <source>
        <dbReference type="RuleBase" id="RU003945"/>
    </source>
</evidence>
<comment type="similarity">
    <text evidence="2">Belongs to the OXA1/ALB3/YidC (TC 2.A.9.2) family.</text>
</comment>
<evidence type="ECO:0000259" key="8">
    <source>
        <dbReference type="Pfam" id="PF02096"/>
    </source>
</evidence>
<dbReference type="InterPro" id="IPR028055">
    <property type="entry name" value="YidC/Oxa/ALB_C"/>
</dbReference>
<dbReference type="OrthoDB" id="2148490at2759"/>
<dbReference type="OMA" id="AMTQDHT"/>
<comment type="subcellular location">
    <subcellularLocation>
        <location evidence="1 6">Membrane</location>
        <topology evidence="1 6">Multi-pass membrane protein</topology>
    </subcellularLocation>
</comment>
<dbReference type="AlphaFoldDB" id="A0A200R1D5"/>
<evidence type="ECO:0000313" key="10">
    <source>
        <dbReference type="Proteomes" id="UP000195402"/>
    </source>
</evidence>
<proteinExistence type="inferred from homology"/>
<keyword evidence="4 7" id="KW-1133">Transmembrane helix</keyword>
<evidence type="ECO:0000256" key="3">
    <source>
        <dbReference type="ARBA" id="ARBA00022692"/>
    </source>
</evidence>
<dbReference type="GO" id="GO:0005743">
    <property type="term" value="C:mitochondrial inner membrane"/>
    <property type="evidence" value="ECO:0007669"/>
    <property type="project" value="TreeGrafter"/>
</dbReference>
<dbReference type="PANTHER" id="PTHR12428:SF34">
    <property type="entry name" value="MITOCHONDRIAL INNER MEMBRANE PROTEIN OXA1-LIKE"/>
    <property type="match status" value="1"/>
</dbReference>
<feature type="transmembrane region" description="Helical" evidence="7">
    <location>
        <begin position="234"/>
        <end position="252"/>
    </location>
</feature>
<evidence type="ECO:0000256" key="4">
    <source>
        <dbReference type="ARBA" id="ARBA00022989"/>
    </source>
</evidence>
<feature type="transmembrane region" description="Helical" evidence="7">
    <location>
        <begin position="156"/>
        <end position="176"/>
    </location>
</feature>
<dbReference type="InParanoid" id="A0A200R1D5"/>
<dbReference type="EMBL" id="MVGT01000492">
    <property type="protein sequence ID" value="OVA16532.1"/>
    <property type="molecule type" value="Genomic_DNA"/>
</dbReference>
<feature type="transmembrane region" description="Helical" evidence="7">
    <location>
        <begin position="274"/>
        <end position="297"/>
    </location>
</feature>
<comment type="similarity">
    <text evidence="6">Belongs to the OXA1/ALB3/YidC family.</text>
</comment>
<gene>
    <name evidence="9" type="ORF">BVC80_399g47</name>
</gene>
<keyword evidence="5 7" id="KW-0472">Membrane</keyword>
<dbReference type="CDD" id="cd20069">
    <property type="entry name" value="5TM_Oxa1-like"/>
    <property type="match status" value="1"/>
</dbReference>
<reference evidence="9 10" key="1">
    <citation type="journal article" date="2017" name="Mol. Plant">
        <title>The Genome of Medicinal Plant Macleaya cordata Provides New Insights into Benzylisoquinoline Alkaloids Metabolism.</title>
        <authorList>
            <person name="Liu X."/>
            <person name="Liu Y."/>
            <person name="Huang P."/>
            <person name="Ma Y."/>
            <person name="Qing Z."/>
            <person name="Tang Q."/>
            <person name="Cao H."/>
            <person name="Cheng P."/>
            <person name="Zheng Y."/>
            <person name="Yuan Z."/>
            <person name="Zhou Y."/>
            <person name="Liu J."/>
            <person name="Tang Z."/>
            <person name="Zhuo Y."/>
            <person name="Zhang Y."/>
            <person name="Yu L."/>
            <person name="Huang J."/>
            <person name="Yang P."/>
            <person name="Peng Q."/>
            <person name="Zhang J."/>
            <person name="Jiang W."/>
            <person name="Zhang Z."/>
            <person name="Lin K."/>
            <person name="Ro D.K."/>
            <person name="Chen X."/>
            <person name="Xiong X."/>
            <person name="Shang Y."/>
            <person name="Huang S."/>
            <person name="Zeng J."/>
        </authorList>
    </citation>
    <scope>NUCLEOTIDE SEQUENCE [LARGE SCALE GENOMIC DNA]</scope>
    <source>
        <strain evidence="10">cv. BLH2017</strain>
        <tissue evidence="9">Root</tissue>
    </source>
</reference>
<feature type="transmembrane region" description="Helical" evidence="7">
    <location>
        <begin position="117"/>
        <end position="136"/>
    </location>
</feature>